<dbReference type="AlphaFoldDB" id="A0A232LN03"/>
<comment type="caution">
    <text evidence="1">The sequence shown here is derived from an EMBL/GenBank/DDBJ whole genome shotgun (WGS) entry which is preliminary data.</text>
</comment>
<gene>
    <name evidence="1" type="ORF">Egran_06758</name>
</gene>
<organism evidence="1 2">
    <name type="scientific">Elaphomyces granulatus</name>
    <dbReference type="NCBI Taxonomy" id="519963"/>
    <lineage>
        <taxon>Eukaryota</taxon>
        <taxon>Fungi</taxon>
        <taxon>Dikarya</taxon>
        <taxon>Ascomycota</taxon>
        <taxon>Pezizomycotina</taxon>
        <taxon>Eurotiomycetes</taxon>
        <taxon>Eurotiomycetidae</taxon>
        <taxon>Eurotiales</taxon>
        <taxon>Elaphomycetaceae</taxon>
        <taxon>Elaphomyces</taxon>
    </lineage>
</organism>
<dbReference type="Proteomes" id="UP000243515">
    <property type="component" value="Unassembled WGS sequence"/>
</dbReference>
<protein>
    <submittedName>
        <fullName evidence="1">Uncharacterized protein</fullName>
    </submittedName>
</protein>
<evidence type="ECO:0000313" key="2">
    <source>
        <dbReference type="Proteomes" id="UP000243515"/>
    </source>
</evidence>
<evidence type="ECO:0000313" key="1">
    <source>
        <dbReference type="EMBL" id="OXV05474.1"/>
    </source>
</evidence>
<name>A0A232LN03_9EURO</name>
<keyword evidence="2" id="KW-1185">Reference proteome</keyword>
<dbReference type="EMBL" id="NPHW01006921">
    <property type="protein sequence ID" value="OXV05474.1"/>
    <property type="molecule type" value="Genomic_DNA"/>
</dbReference>
<proteinExistence type="predicted"/>
<accession>A0A232LN03</accession>
<reference evidence="1 2" key="1">
    <citation type="journal article" date="2015" name="Environ. Microbiol.">
        <title>Metagenome sequence of Elaphomyces granulatus from sporocarp tissue reveals Ascomycota ectomycorrhizal fingerprints of genome expansion and a Proteobacteria-rich microbiome.</title>
        <authorList>
            <person name="Quandt C.A."/>
            <person name="Kohler A."/>
            <person name="Hesse C.N."/>
            <person name="Sharpton T.J."/>
            <person name="Martin F."/>
            <person name="Spatafora J.W."/>
        </authorList>
    </citation>
    <scope>NUCLEOTIDE SEQUENCE [LARGE SCALE GENOMIC DNA]</scope>
    <source>
        <strain evidence="1 2">OSC145934</strain>
    </source>
</reference>
<sequence>MQNANSTNLPMVKGWNADDSVDILSSKDMHDHQQVTTTPGYC</sequence>